<dbReference type="EMBL" id="BSXG01000223">
    <property type="protein sequence ID" value="GME32560.1"/>
    <property type="molecule type" value="Genomic_DNA"/>
</dbReference>
<organism evidence="1 2">
    <name type="scientific">Neofusicoccum parvum</name>
    <dbReference type="NCBI Taxonomy" id="310453"/>
    <lineage>
        <taxon>Eukaryota</taxon>
        <taxon>Fungi</taxon>
        <taxon>Dikarya</taxon>
        <taxon>Ascomycota</taxon>
        <taxon>Pezizomycotina</taxon>
        <taxon>Dothideomycetes</taxon>
        <taxon>Dothideomycetes incertae sedis</taxon>
        <taxon>Botryosphaeriales</taxon>
        <taxon>Botryosphaeriaceae</taxon>
        <taxon>Neofusicoccum</taxon>
    </lineage>
</organism>
<comment type="caution">
    <text evidence="1">The sequence shown here is derived from an EMBL/GenBank/DDBJ whole genome shotgun (WGS) entry which is preliminary data.</text>
</comment>
<proteinExistence type="predicted"/>
<reference evidence="1" key="1">
    <citation type="submission" date="2024-09" db="EMBL/GenBank/DDBJ databases">
        <title>Draft Genome Sequences of Neofusicoccum parvum.</title>
        <authorList>
            <person name="Ashida A."/>
            <person name="Camagna M."/>
            <person name="Tanaka A."/>
            <person name="Takemoto D."/>
        </authorList>
    </citation>
    <scope>NUCLEOTIDE SEQUENCE</scope>
    <source>
        <strain evidence="1">PPO83</strain>
    </source>
</reference>
<evidence type="ECO:0000313" key="1">
    <source>
        <dbReference type="EMBL" id="GME32560.1"/>
    </source>
</evidence>
<sequence>MKYGSVVRLGPNELSFIDVQAWKDIYGHRKAGKAEFTKDPNFFDASVNGEQDIVRGDNPTHSRFRKVFSNSFSDRALKQQESLLKEHVNKLVRNLTAQAKTGAAVDMAKQYNFTTFDIMADLTFSESLGLLDGNDYNDWVRAIVNNWQFIVVMRMLKSYKTFFAIFSWFIPKQWREERLKMFNYAAVRVNRRLERGTTKSDIWDQMQQRDASITVAEMHANAEVFMVGGSETTATLLSGLTYYLLTNPEKMGKLKQEIRTACPRDEDVTVERLQGLKYLHACVEEALRHYSPSVIGHVRIVPEEGGSVCGGWLPGGTKVSVPHYVAYHSPTNFARPREFIPERWIDTDGEFATDKRDILQPFSYGPRNCIGKNLAYHEVRVILTSVLRKFDLKLRPECANWDQQKVWVVYAKPALLCELSPIAPV</sequence>
<keyword evidence="2" id="KW-1185">Reference proteome</keyword>
<name>A0ACB5SA93_9PEZI</name>
<accession>A0ACB5SA93</accession>
<protein>
    <submittedName>
        <fullName evidence="1">Cytochrome p450 protein</fullName>
    </submittedName>
</protein>
<evidence type="ECO:0000313" key="2">
    <source>
        <dbReference type="Proteomes" id="UP001165186"/>
    </source>
</evidence>
<gene>
    <name evidence="1" type="primary">g10753</name>
    <name evidence="1" type="ORF">NpPPO83_00010753</name>
</gene>
<dbReference type="Proteomes" id="UP001165186">
    <property type="component" value="Unassembled WGS sequence"/>
</dbReference>